<sequence>MNLKSRKFLVKLFICTFVVCIISSYAYSKMTSDIPMRKPYVAIKYNGKIVPTIIGEHTWSGSLPKGQKAGSSYLVGPSYDAGMEVSGFPAKPNSEVEVTFNSAPPEIILRLWSVGDSVNDTTIKFDSSKKSK</sequence>
<protein>
    <submittedName>
        <fullName evidence="1">Uncharacterized protein</fullName>
    </submittedName>
</protein>
<reference evidence="1" key="1">
    <citation type="submission" date="2022-05" db="EMBL/GenBank/DDBJ databases">
        <title>Draft genome sequence of Clostridium tertium strain CP3 isolated from Peru.</title>
        <authorList>
            <person name="Hurtado R."/>
            <person name="Lima L."/>
            <person name="Sousa T."/>
            <person name="Jaiswal A.K."/>
            <person name="Tiwari S."/>
            <person name="Maturrano L."/>
            <person name="Brenig B."/>
            <person name="Azevedo V."/>
        </authorList>
    </citation>
    <scope>NUCLEOTIDE SEQUENCE</scope>
    <source>
        <strain evidence="1">CP3</strain>
    </source>
</reference>
<proteinExistence type="predicted"/>
<evidence type="ECO:0000313" key="2">
    <source>
        <dbReference type="Proteomes" id="UP001141183"/>
    </source>
</evidence>
<keyword evidence="2" id="KW-1185">Reference proteome</keyword>
<accession>A0A9X4AZL4</accession>
<dbReference type="RefSeq" id="WP_272470210.1">
    <property type="nucleotide sequence ID" value="NZ_JAMRYU010000006.1"/>
</dbReference>
<dbReference type="AlphaFoldDB" id="A0A9X4AZL4"/>
<name>A0A9X4AZL4_9CLOT</name>
<dbReference type="EMBL" id="JAMRYU010000006">
    <property type="protein sequence ID" value="MDC4239979.1"/>
    <property type="molecule type" value="Genomic_DNA"/>
</dbReference>
<organism evidence="1 2">
    <name type="scientific">Clostridium tertium</name>
    <dbReference type="NCBI Taxonomy" id="1559"/>
    <lineage>
        <taxon>Bacteria</taxon>
        <taxon>Bacillati</taxon>
        <taxon>Bacillota</taxon>
        <taxon>Clostridia</taxon>
        <taxon>Eubacteriales</taxon>
        <taxon>Clostridiaceae</taxon>
        <taxon>Clostridium</taxon>
    </lineage>
</organism>
<evidence type="ECO:0000313" key="1">
    <source>
        <dbReference type="EMBL" id="MDC4239979.1"/>
    </source>
</evidence>
<comment type="caution">
    <text evidence="1">The sequence shown here is derived from an EMBL/GenBank/DDBJ whole genome shotgun (WGS) entry which is preliminary data.</text>
</comment>
<dbReference type="Proteomes" id="UP001141183">
    <property type="component" value="Unassembled WGS sequence"/>
</dbReference>
<gene>
    <name evidence="1" type="ORF">NE398_07355</name>
</gene>